<proteinExistence type="predicted"/>
<dbReference type="Proteomes" id="UP000001565">
    <property type="component" value="Chromosome"/>
</dbReference>
<dbReference type="HOGENOM" id="CLU_3186583_0_0_5"/>
<protein>
    <submittedName>
        <fullName evidence="2">Uncharacterized protein</fullName>
    </submittedName>
</protein>
<reference evidence="2 3" key="1">
    <citation type="journal article" date="2007" name="Proc. Natl. Acad. Sci. U.S.A.">
        <title>The Orientia tsutsugamushi genome reveals massive proliferation of conjugative type IV secretion system and host-cell interaction genes.</title>
        <authorList>
            <person name="Cho N.-H."/>
            <person name="Kim H.-R."/>
            <person name="Lee J.-H."/>
            <person name="Kim S.-Y."/>
            <person name="Kim J."/>
            <person name="Cha S."/>
            <person name="Kim S.-Y."/>
            <person name="Darby A.C."/>
            <person name="Fuxelius H.-H."/>
            <person name="Yin J."/>
            <person name="Kim J.H."/>
            <person name="Kim J."/>
            <person name="Lee S.J."/>
            <person name="Koh Y.-S."/>
            <person name="Jang W.-J."/>
            <person name="Park K.-H."/>
            <person name="Andersson S.G.E."/>
            <person name="Choi M.-S."/>
            <person name="Kim I.-S."/>
        </authorList>
    </citation>
    <scope>NUCLEOTIDE SEQUENCE [LARGE SCALE GENOMIC DNA]</scope>
    <source>
        <strain evidence="2 3">Boryong</strain>
    </source>
</reference>
<dbReference type="AlphaFoldDB" id="A5CEE1"/>
<sequence>MEMITYHTVYHSSAYLCFVYYITAIYSRLYTWYVRLVFSHLYSFNS</sequence>
<feature type="transmembrane region" description="Helical" evidence="1">
    <location>
        <begin position="12"/>
        <end position="33"/>
    </location>
</feature>
<dbReference type="KEGG" id="ots:OTBS_1407"/>
<dbReference type="EMBL" id="AM494475">
    <property type="protein sequence ID" value="CAM80475.1"/>
    <property type="molecule type" value="Genomic_DNA"/>
</dbReference>
<keyword evidence="1" id="KW-0472">Membrane</keyword>
<evidence type="ECO:0000313" key="3">
    <source>
        <dbReference type="Proteomes" id="UP000001565"/>
    </source>
</evidence>
<evidence type="ECO:0000313" key="2">
    <source>
        <dbReference type="EMBL" id="CAM80475.1"/>
    </source>
</evidence>
<evidence type="ECO:0000256" key="1">
    <source>
        <dbReference type="SAM" id="Phobius"/>
    </source>
</evidence>
<organism evidence="2 3">
    <name type="scientific">Orientia tsutsugamushi (strain Boryong)</name>
    <name type="common">Rickettsia tsutsugamushi</name>
    <dbReference type="NCBI Taxonomy" id="357244"/>
    <lineage>
        <taxon>Bacteria</taxon>
        <taxon>Pseudomonadati</taxon>
        <taxon>Pseudomonadota</taxon>
        <taxon>Alphaproteobacteria</taxon>
        <taxon>Rickettsiales</taxon>
        <taxon>Rickettsiaceae</taxon>
        <taxon>Rickettsieae</taxon>
        <taxon>Orientia</taxon>
    </lineage>
</organism>
<name>A5CEE1_ORITB</name>
<keyword evidence="1" id="KW-0812">Transmembrane</keyword>
<gene>
    <name evidence="2" type="ordered locus">OTBS_1407</name>
</gene>
<accession>A5CEE1</accession>
<keyword evidence="1" id="KW-1133">Transmembrane helix</keyword>